<evidence type="ECO:0000313" key="2">
    <source>
        <dbReference type="EMBL" id="AWK86618.1"/>
    </source>
</evidence>
<protein>
    <submittedName>
        <fullName evidence="2">N-formylglutamate amidohydrolase</fullName>
    </submittedName>
</protein>
<dbReference type="RefSeq" id="WP_109326916.1">
    <property type="nucleotide sequence ID" value="NZ_CP029353.1"/>
</dbReference>
<reference evidence="3" key="1">
    <citation type="submission" date="2018-05" db="EMBL/GenBank/DDBJ databases">
        <title>Azospirillum thermophila sp. nov., a novel isolated from hot spring.</title>
        <authorList>
            <person name="Zhao Z."/>
        </authorList>
    </citation>
    <scope>NUCLEOTIDE SEQUENCE [LARGE SCALE GENOMIC DNA]</scope>
    <source>
        <strain evidence="3">CFH 70021</strain>
    </source>
</reference>
<feature type="region of interest" description="Disordered" evidence="1">
    <location>
        <begin position="1"/>
        <end position="50"/>
    </location>
</feature>
<dbReference type="PIRSF" id="PIRSF029730">
    <property type="entry name" value="UCP029730"/>
    <property type="match status" value="1"/>
</dbReference>
<keyword evidence="2" id="KW-0378">Hydrolase</keyword>
<organism evidence="2 3">
    <name type="scientific">Azospirillum thermophilum</name>
    <dbReference type="NCBI Taxonomy" id="2202148"/>
    <lineage>
        <taxon>Bacteria</taxon>
        <taxon>Pseudomonadati</taxon>
        <taxon>Pseudomonadota</taxon>
        <taxon>Alphaproteobacteria</taxon>
        <taxon>Rhodospirillales</taxon>
        <taxon>Azospirillaceae</taxon>
        <taxon>Azospirillum</taxon>
    </lineage>
</organism>
<name>A0A2S2CQ76_9PROT</name>
<dbReference type="InterPro" id="IPR011227">
    <property type="entry name" value="UCP029730"/>
</dbReference>
<dbReference type="OrthoDB" id="9815326at2"/>
<dbReference type="Pfam" id="PF05013">
    <property type="entry name" value="FGase"/>
    <property type="match status" value="1"/>
</dbReference>
<gene>
    <name evidence="2" type="ORF">DEW08_10520</name>
</gene>
<dbReference type="SUPFAM" id="SSF53187">
    <property type="entry name" value="Zn-dependent exopeptidases"/>
    <property type="match status" value="1"/>
</dbReference>
<dbReference type="KEGG" id="azz:DEW08_10520"/>
<evidence type="ECO:0000256" key="1">
    <source>
        <dbReference type="SAM" id="MobiDB-lite"/>
    </source>
</evidence>
<dbReference type="GO" id="GO:0016787">
    <property type="term" value="F:hydrolase activity"/>
    <property type="evidence" value="ECO:0007669"/>
    <property type="project" value="UniProtKB-KW"/>
</dbReference>
<dbReference type="EMBL" id="CP029353">
    <property type="protein sequence ID" value="AWK86618.1"/>
    <property type="molecule type" value="Genomic_DNA"/>
</dbReference>
<dbReference type="Gene3D" id="3.40.630.40">
    <property type="entry name" value="Zn-dependent exopeptidases"/>
    <property type="match status" value="1"/>
</dbReference>
<dbReference type="InterPro" id="IPR007709">
    <property type="entry name" value="N-FG_amidohydro"/>
</dbReference>
<keyword evidence="3" id="KW-1185">Reference proteome</keyword>
<dbReference type="AlphaFoldDB" id="A0A2S2CQ76"/>
<feature type="compositionally biased region" description="Pro residues" evidence="1">
    <location>
        <begin position="29"/>
        <end position="50"/>
    </location>
</feature>
<proteinExistence type="predicted"/>
<dbReference type="Proteomes" id="UP000245629">
    <property type="component" value="Chromosome 2"/>
</dbReference>
<accession>A0A2S2CQ76</accession>
<evidence type="ECO:0000313" key="3">
    <source>
        <dbReference type="Proteomes" id="UP000245629"/>
    </source>
</evidence>
<sequence>MSLQSPRPSDPQPGDAHAGPATHERPVTGPTPPRPAPPRPLLGPEDPPPVTILKAESPSPVLLVCDHACRAVPRGLRDLGLTEEQLCRHIAYDIGAAELTRHLSERLGATAVLSGFSRLVIDPNRALEDPTAIPVISDDVVIPANRALDAAEQERRVEAIFRPYHAAVAGEIARRRERGQVPAIVSVHSFTPVMRGVARPWHIGVLWDRDPRIPLPLMERLRADGRWCVGDNEPYSGRNTAGGTIETHATPAGLPNVLLEVRQDLIAVPQGVELWGRVLGDALDPILADPSLYRIALYPRE</sequence>